<reference evidence="4" key="1">
    <citation type="submission" date="2025-08" db="UniProtKB">
        <authorList>
            <consortium name="RefSeq"/>
        </authorList>
    </citation>
    <scope>IDENTIFICATION</scope>
    <source>
        <tissue evidence="4">Adult</tissue>
    </source>
</reference>
<evidence type="ECO:0000313" key="3">
    <source>
        <dbReference type="Proteomes" id="UP001652620"/>
    </source>
</evidence>
<organism evidence="3 4">
    <name type="scientific">Bactrocera dorsalis</name>
    <name type="common">Oriental fruit fly</name>
    <name type="synonym">Dacus dorsalis</name>
    <dbReference type="NCBI Taxonomy" id="27457"/>
    <lineage>
        <taxon>Eukaryota</taxon>
        <taxon>Metazoa</taxon>
        <taxon>Ecdysozoa</taxon>
        <taxon>Arthropoda</taxon>
        <taxon>Hexapoda</taxon>
        <taxon>Insecta</taxon>
        <taxon>Pterygota</taxon>
        <taxon>Neoptera</taxon>
        <taxon>Endopterygota</taxon>
        <taxon>Diptera</taxon>
        <taxon>Brachycera</taxon>
        <taxon>Muscomorpha</taxon>
        <taxon>Tephritoidea</taxon>
        <taxon>Tephritidae</taxon>
        <taxon>Bactrocera</taxon>
        <taxon>Bactrocera</taxon>
    </lineage>
</organism>
<evidence type="ECO:0000256" key="2">
    <source>
        <dbReference type="SAM" id="SignalP"/>
    </source>
</evidence>
<dbReference type="Gene3D" id="2.70.220.10">
    <property type="entry name" value="Ganglioside GM2 activator"/>
    <property type="match status" value="1"/>
</dbReference>
<name>A0A6J0RI27_BACDO</name>
<evidence type="ECO:0000256" key="1">
    <source>
        <dbReference type="ARBA" id="ARBA00022729"/>
    </source>
</evidence>
<dbReference type="SMART" id="SM00697">
    <property type="entry name" value="DM8"/>
    <property type="match status" value="1"/>
</dbReference>
<feature type="signal peptide" evidence="2">
    <location>
        <begin position="1"/>
        <end position="29"/>
    </location>
</feature>
<dbReference type="AlphaFoldDB" id="A0A6J0RI27"/>
<sequence>MHLRSNIWESLPATLLLCIVFCDCGAVAARYQGAARQRGVRFNAAHMTFNHAYVHNVSTDLTGGALNIEMWLLRDVVPGFMTKFDVFISLSADKKRFQSIFAYNVDLCGIMNNLSRITLLRAWMLNVIKYSNLKPHCPLEAGHYYIRNFTVEKGSIPVYLQAGEYRIVTHHYYKGKKNKKEIRVADFQADVGID</sequence>
<dbReference type="InterPro" id="IPR036846">
    <property type="entry name" value="GM2-AP_sf"/>
</dbReference>
<dbReference type="KEGG" id="bdr:105227855"/>
<accession>A0A6J0RI27</accession>
<gene>
    <name evidence="4" type="primary">LOC105227855</name>
</gene>
<dbReference type="GeneID" id="105227855"/>
<dbReference type="InterPro" id="IPR010512">
    <property type="entry name" value="DUF1091"/>
</dbReference>
<keyword evidence="3" id="KW-1185">Reference proteome</keyword>
<keyword evidence="1 2" id="KW-0732">Signal</keyword>
<dbReference type="InParanoid" id="A0A6J0RI27"/>
<dbReference type="Pfam" id="PF06477">
    <property type="entry name" value="DUF1091"/>
    <property type="match status" value="1"/>
</dbReference>
<evidence type="ECO:0000313" key="4">
    <source>
        <dbReference type="RefSeq" id="XP_019846437.2"/>
    </source>
</evidence>
<dbReference type="PANTHER" id="PTHR20898:SF0">
    <property type="entry name" value="DAEDALUS ON 3-RELATED"/>
    <property type="match status" value="1"/>
</dbReference>
<dbReference type="Proteomes" id="UP001652620">
    <property type="component" value="Chromosome 5"/>
</dbReference>
<proteinExistence type="predicted"/>
<dbReference type="OrthoDB" id="7987593at2759"/>
<feature type="chain" id="PRO_5045743490" evidence="2">
    <location>
        <begin position="30"/>
        <end position="194"/>
    </location>
</feature>
<dbReference type="PANTHER" id="PTHR20898">
    <property type="entry name" value="DAEDALUS ON 3-RELATED-RELATED"/>
    <property type="match status" value="1"/>
</dbReference>
<dbReference type="RefSeq" id="XP_019846437.2">
    <property type="nucleotide sequence ID" value="XM_019990878.2"/>
</dbReference>
<protein>
    <submittedName>
        <fullName evidence="4">Uncharacterized protein LOC105227855</fullName>
    </submittedName>
</protein>